<evidence type="ECO:0000313" key="1">
    <source>
        <dbReference type="EMBL" id="TWT21650.1"/>
    </source>
</evidence>
<organism evidence="1 2">
    <name type="scientific">Luteimonas wenzhouensis</name>
    <dbReference type="NCBI Taxonomy" id="2599615"/>
    <lineage>
        <taxon>Bacteria</taxon>
        <taxon>Pseudomonadati</taxon>
        <taxon>Pseudomonadota</taxon>
        <taxon>Gammaproteobacteria</taxon>
        <taxon>Lysobacterales</taxon>
        <taxon>Lysobacteraceae</taxon>
        <taxon>Luteimonas</taxon>
    </lineage>
</organism>
<dbReference type="RefSeq" id="WP_146309752.1">
    <property type="nucleotide sequence ID" value="NZ_VOHE01000001.1"/>
</dbReference>
<reference evidence="1 2" key="1">
    <citation type="submission" date="2019-07" db="EMBL/GenBank/DDBJ databases">
        <title>Luteimonas sp. YD-1 nov., isolated from acidic soil.</title>
        <authorList>
            <person name="Zhou J."/>
        </authorList>
    </citation>
    <scope>NUCLEOTIDE SEQUENCE [LARGE SCALE GENOMIC DNA]</scope>
    <source>
        <strain evidence="1 2">YD-1</strain>
    </source>
</reference>
<dbReference type="Proteomes" id="UP000315949">
    <property type="component" value="Unassembled WGS sequence"/>
</dbReference>
<dbReference type="AlphaFoldDB" id="A0A5C5U8D3"/>
<sequence length="106" mass="11633">MSDWHELSAADVELVKSCGPGEVCWLWGDELVKTTTQQLEAALEVAFKEAYAAALKLGADFIGEEHTFEVDDLEPGAVYLRVIIRNEQGDEASGIGMIPRPSMEVH</sequence>
<gene>
    <name evidence="1" type="ORF">FQY79_00485</name>
</gene>
<evidence type="ECO:0000313" key="2">
    <source>
        <dbReference type="Proteomes" id="UP000315949"/>
    </source>
</evidence>
<protein>
    <submittedName>
        <fullName evidence="1">Uncharacterized protein</fullName>
    </submittedName>
</protein>
<name>A0A5C5U8D3_9GAMM</name>
<comment type="caution">
    <text evidence="1">The sequence shown here is derived from an EMBL/GenBank/DDBJ whole genome shotgun (WGS) entry which is preliminary data.</text>
</comment>
<accession>A0A5C5U8D3</accession>
<dbReference type="EMBL" id="VOHE01000001">
    <property type="protein sequence ID" value="TWT21650.1"/>
    <property type="molecule type" value="Genomic_DNA"/>
</dbReference>
<keyword evidence="2" id="KW-1185">Reference proteome</keyword>
<proteinExistence type="predicted"/>